<evidence type="ECO:0000256" key="1">
    <source>
        <dbReference type="SAM" id="MobiDB-lite"/>
    </source>
</evidence>
<evidence type="ECO:0008006" key="4">
    <source>
        <dbReference type="Google" id="ProtNLM"/>
    </source>
</evidence>
<protein>
    <recommendedName>
        <fullName evidence="4">DUF3039 domain-containing protein</fullName>
    </recommendedName>
</protein>
<name>A0ABQ2LMU4_9MICC</name>
<feature type="region of interest" description="Disordered" evidence="1">
    <location>
        <begin position="95"/>
        <end position="126"/>
    </location>
</feature>
<proteinExistence type="predicted"/>
<sequence length="126" mass="13071">MGMSLPADPDPHQPGAPGAPGGPSSGGAAVLDRQEQLQDAEPGDHERFSHYVRKEKIMESAVTGEPVVALCGKVWTPGRDPERFPVCPECKEIYDGLKSPKDGDSGGDSGKGGSGGGRRGWFGGRG</sequence>
<keyword evidence="3" id="KW-1185">Reference proteome</keyword>
<feature type="compositionally biased region" description="Basic and acidic residues" evidence="1">
    <location>
        <begin position="95"/>
        <end position="104"/>
    </location>
</feature>
<reference evidence="3" key="1">
    <citation type="journal article" date="2019" name="Int. J. Syst. Evol. Microbiol.">
        <title>The Global Catalogue of Microorganisms (GCM) 10K type strain sequencing project: providing services to taxonomists for standard genome sequencing and annotation.</title>
        <authorList>
            <consortium name="The Broad Institute Genomics Platform"/>
            <consortium name="The Broad Institute Genome Sequencing Center for Infectious Disease"/>
            <person name="Wu L."/>
            <person name="Ma J."/>
        </authorList>
    </citation>
    <scope>NUCLEOTIDE SEQUENCE [LARGE SCALE GENOMIC DNA]</scope>
    <source>
        <strain evidence="3">CGMCC 1.7064</strain>
    </source>
</reference>
<accession>A0ABQ2LMU4</accession>
<dbReference type="Proteomes" id="UP000642509">
    <property type="component" value="Unassembled WGS sequence"/>
</dbReference>
<organism evidence="2 3">
    <name type="scientific">Citricoccus zhacaiensis</name>
    <dbReference type="NCBI Taxonomy" id="489142"/>
    <lineage>
        <taxon>Bacteria</taxon>
        <taxon>Bacillati</taxon>
        <taxon>Actinomycetota</taxon>
        <taxon>Actinomycetes</taxon>
        <taxon>Micrococcales</taxon>
        <taxon>Micrococcaceae</taxon>
        <taxon>Citricoccus</taxon>
    </lineage>
</organism>
<feature type="compositionally biased region" description="Gly residues" evidence="1">
    <location>
        <begin position="106"/>
        <end position="126"/>
    </location>
</feature>
<evidence type="ECO:0000313" key="3">
    <source>
        <dbReference type="Proteomes" id="UP000642509"/>
    </source>
</evidence>
<feature type="compositionally biased region" description="Basic and acidic residues" evidence="1">
    <location>
        <begin position="32"/>
        <end position="49"/>
    </location>
</feature>
<evidence type="ECO:0000313" key="2">
    <source>
        <dbReference type="EMBL" id="GGO40022.1"/>
    </source>
</evidence>
<feature type="region of interest" description="Disordered" evidence="1">
    <location>
        <begin position="1"/>
        <end position="49"/>
    </location>
</feature>
<dbReference type="InterPro" id="IPR021400">
    <property type="entry name" value="DUF3039"/>
</dbReference>
<dbReference type="EMBL" id="BMLQ01000001">
    <property type="protein sequence ID" value="GGO40022.1"/>
    <property type="molecule type" value="Genomic_DNA"/>
</dbReference>
<dbReference type="Pfam" id="PF11238">
    <property type="entry name" value="DUF3039"/>
    <property type="match status" value="1"/>
</dbReference>
<gene>
    <name evidence="2" type="ORF">GCM10010977_01620</name>
</gene>
<comment type="caution">
    <text evidence="2">The sequence shown here is derived from an EMBL/GenBank/DDBJ whole genome shotgun (WGS) entry which is preliminary data.</text>
</comment>